<name>A0A8K0DGK9_IGNLU</name>
<organism evidence="1 2">
    <name type="scientific">Ignelater luminosus</name>
    <name type="common">Cucubano</name>
    <name type="synonym">Pyrophorus luminosus</name>
    <dbReference type="NCBI Taxonomy" id="2038154"/>
    <lineage>
        <taxon>Eukaryota</taxon>
        <taxon>Metazoa</taxon>
        <taxon>Ecdysozoa</taxon>
        <taxon>Arthropoda</taxon>
        <taxon>Hexapoda</taxon>
        <taxon>Insecta</taxon>
        <taxon>Pterygota</taxon>
        <taxon>Neoptera</taxon>
        <taxon>Endopterygota</taxon>
        <taxon>Coleoptera</taxon>
        <taxon>Polyphaga</taxon>
        <taxon>Elateriformia</taxon>
        <taxon>Elateroidea</taxon>
        <taxon>Elateridae</taxon>
        <taxon>Agrypninae</taxon>
        <taxon>Pyrophorini</taxon>
        <taxon>Ignelater</taxon>
    </lineage>
</organism>
<reference evidence="1" key="1">
    <citation type="submission" date="2019-08" db="EMBL/GenBank/DDBJ databases">
        <title>The genome of the North American firefly Photinus pyralis.</title>
        <authorList>
            <consortium name="Photinus pyralis genome working group"/>
            <person name="Fallon T.R."/>
            <person name="Sander Lower S.E."/>
            <person name="Weng J.-K."/>
        </authorList>
    </citation>
    <scope>NUCLEOTIDE SEQUENCE</scope>
    <source>
        <strain evidence="1">TRF0915ILg1</strain>
        <tissue evidence="1">Whole body</tissue>
    </source>
</reference>
<dbReference type="AlphaFoldDB" id="A0A8K0DGK9"/>
<dbReference type="OrthoDB" id="6754517at2759"/>
<gene>
    <name evidence="1" type="ORF">ILUMI_03412</name>
</gene>
<sequence>MFHLLNHCKNVEELTITYLVAGHTYMPVDSVHAVIENYSKSMNVQAPSEWSTIIRNARRRPKPYEIIQVYYPDILDWKSLSVTRKLQSVDVEWTNKRYENVPQAYNGELPINTKKLKNLLDLCKTLTIKKQYHGEYYALRTSNNVPDVLPETDIEDNV</sequence>
<proteinExistence type="predicted"/>
<evidence type="ECO:0000313" key="2">
    <source>
        <dbReference type="Proteomes" id="UP000801492"/>
    </source>
</evidence>
<accession>A0A8K0DGK9</accession>
<protein>
    <submittedName>
        <fullName evidence="1">Uncharacterized protein</fullName>
    </submittedName>
</protein>
<dbReference type="EMBL" id="VTPC01001191">
    <property type="protein sequence ID" value="KAF2902767.1"/>
    <property type="molecule type" value="Genomic_DNA"/>
</dbReference>
<evidence type="ECO:0000313" key="1">
    <source>
        <dbReference type="EMBL" id="KAF2902767.1"/>
    </source>
</evidence>
<dbReference type="Proteomes" id="UP000801492">
    <property type="component" value="Unassembled WGS sequence"/>
</dbReference>
<comment type="caution">
    <text evidence="1">The sequence shown here is derived from an EMBL/GenBank/DDBJ whole genome shotgun (WGS) entry which is preliminary data.</text>
</comment>
<keyword evidence="2" id="KW-1185">Reference proteome</keyword>